<evidence type="ECO:0000259" key="10">
    <source>
        <dbReference type="Pfam" id="PF00171"/>
    </source>
</evidence>
<keyword evidence="2 4" id="KW-0560">Oxidoreductase</keyword>
<evidence type="ECO:0000256" key="5">
    <source>
        <dbReference type="PIRSR" id="PIRSR036492-1"/>
    </source>
</evidence>
<dbReference type="InterPro" id="IPR016161">
    <property type="entry name" value="Ald_DH/histidinol_DH"/>
</dbReference>
<dbReference type="SUPFAM" id="SSF53720">
    <property type="entry name" value="ALDH-like"/>
    <property type="match status" value="1"/>
</dbReference>
<dbReference type="AlphaFoldDB" id="A0A9N9FWY8"/>
<dbReference type="PIRSF" id="PIRSF036492">
    <property type="entry name" value="ALDH"/>
    <property type="match status" value="1"/>
</dbReference>
<evidence type="ECO:0000256" key="3">
    <source>
        <dbReference type="ARBA" id="ARBA00023027"/>
    </source>
</evidence>
<evidence type="ECO:0000256" key="8">
    <source>
        <dbReference type="SAM" id="Coils"/>
    </source>
</evidence>
<dbReference type="GO" id="GO:0006081">
    <property type="term" value="P:aldehyde metabolic process"/>
    <property type="evidence" value="ECO:0007669"/>
    <property type="project" value="InterPro"/>
</dbReference>
<feature type="active site" evidence="5">
    <location>
        <position position="252"/>
    </location>
</feature>
<organism evidence="11 12">
    <name type="scientific">Funneliformis mosseae</name>
    <name type="common">Endomycorrhizal fungus</name>
    <name type="synonym">Glomus mosseae</name>
    <dbReference type="NCBI Taxonomy" id="27381"/>
    <lineage>
        <taxon>Eukaryota</taxon>
        <taxon>Fungi</taxon>
        <taxon>Fungi incertae sedis</taxon>
        <taxon>Mucoromycota</taxon>
        <taxon>Glomeromycotina</taxon>
        <taxon>Glomeromycetes</taxon>
        <taxon>Glomerales</taxon>
        <taxon>Glomeraceae</taxon>
        <taxon>Funneliformis</taxon>
    </lineage>
</organism>
<dbReference type="InterPro" id="IPR016163">
    <property type="entry name" value="Ald_DH_C"/>
</dbReference>
<dbReference type="InterPro" id="IPR012394">
    <property type="entry name" value="Aldehyde_DH_NAD(P)"/>
</dbReference>
<keyword evidence="9" id="KW-0812">Transmembrane</keyword>
<keyword evidence="8" id="KW-0175">Coiled coil</keyword>
<feature type="coiled-coil region" evidence="8">
    <location>
        <begin position="35"/>
        <end position="85"/>
    </location>
</feature>
<comment type="similarity">
    <text evidence="1 4 7">Belongs to the aldehyde dehydrogenase family.</text>
</comment>
<evidence type="ECO:0000256" key="1">
    <source>
        <dbReference type="ARBA" id="ARBA00009986"/>
    </source>
</evidence>
<keyword evidence="12" id="KW-1185">Reference proteome</keyword>
<evidence type="ECO:0000256" key="7">
    <source>
        <dbReference type="RuleBase" id="RU003345"/>
    </source>
</evidence>
<accession>A0A9N9FWY8</accession>
<dbReference type="PANTHER" id="PTHR43570">
    <property type="entry name" value="ALDEHYDE DEHYDROGENASE"/>
    <property type="match status" value="1"/>
</dbReference>
<evidence type="ECO:0000313" key="11">
    <source>
        <dbReference type="EMBL" id="CAG8561874.1"/>
    </source>
</evidence>
<evidence type="ECO:0000256" key="6">
    <source>
        <dbReference type="PROSITE-ProRule" id="PRU10007"/>
    </source>
</evidence>
<dbReference type="FunFam" id="3.40.605.10:FF:000004">
    <property type="entry name" value="Aldehyde dehydrogenase"/>
    <property type="match status" value="1"/>
</dbReference>
<gene>
    <name evidence="11" type="ORF">FMOSSE_LOCUS7001</name>
</gene>
<protein>
    <recommendedName>
        <fullName evidence="4">Aldehyde dehydrogenase</fullName>
    </recommendedName>
</protein>
<dbReference type="Gene3D" id="3.40.605.10">
    <property type="entry name" value="Aldehyde Dehydrogenase, Chain A, domain 1"/>
    <property type="match status" value="1"/>
</dbReference>
<evidence type="ECO:0000256" key="4">
    <source>
        <dbReference type="PIRNR" id="PIRNR036492"/>
    </source>
</evidence>
<proteinExistence type="inferred from homology"/>
<dbReference type="PANTHER" id="PTHR43570:SF16">
    <property type="entry name" value="ALDEHYDE DEHYDROGENASE TYPE III, ISOFORM Q"/>
    <property type="match status" value="1"/>
</dbReference>
<dbReference type="EMBL" id="CAJVPP010001557">
    <property type="protein sequence ID" value="CAG8561874.1"/>
    <property type="molecule type" value="Genomic_DNA"/>
</dbReference>
<dbReference type="PROSITE" id="PS00687">
    <property type="entry name" value="ALDEHYDE_DEHYDR_GLU"/>
    <property type="match status" value="1"/>
</dbReference>
<dbReference type="Pfam" id="PF00171">
    <property type="entry name" value="Aldedh"/>
    <property type="match status" value="1"/>
</dbReference>
<feature type="transmembrane region" description="Helical" evidence="9">
    <location>
        <begin position="486"/>
        <end position="507"/>
    </location>
</feature>
<keyword evidence="9" id="KW-0472">Membrane</keyword>
<dbReference type="Gene3D" id="3.40.309.10">
    <property type="entry name" value="Aldehyde Dehydrogenase, Chain A, domain 2"/>
    <property type="match status" value="1"/>
</dbReference>
<evidence type="ECO:0000256" key="2">
    <source>
        <dbReference type="ARBA" id="ARBA00023002"/>
    </source>
</evidence>
<dbReference type="FunFam" id="3.40.309.10:FF:000003">
    <property type="entry name" value="Aldehyde dehydrogenase"/>
    <property type="match status" value="1"/>
</dbReference>
<dbReference type="GO" id="GO:0004029">
    <property type="term" value="F:aldehyde dehydrogenase (NAD+) activity"/>
    <property type="evidence" value="ECO:0007669"/>
    <property type="project" value="TreeGrafter"/>
</dbReference>
<dbReference type="Proteomes" id="UP000789375">
    <property type="component" value="Unassembled WGS sequence"/>
</dbReference>
<dbReference type="InterPro" id="IPR029510">
    <property type="entry name" value="Ald_DH_CS_GLU"/>
</dbReference>
<feature type="domain" description="Aldehyde dehydrogenase" evidence="10">
    <location>
        <begin position="28"/>
        <end position="438"/>
    </location>
</feature>
<feature type="active site" evidence="5 6">
    <location>
        <position position="218"/>
    </location>
</feature>
<reference evidence="11" key="1">
    <citation type="submission" date="2021-06" db="EMBL/GenBank/DDBJ databases">
        <authorList>
            <person name="Kallberg Y."/>
            <person name="Tangrot J."/>
            <person name="Rosling A."/>
        </authorList>
    </citation>
    <scope>NUCLEOTIDE SEQUENCE</scope>
    <source>
        <strain evidence="11">87-6 pot B 2015</strain>
    </source>
</reference>
<name>A0A9N9FWY8_FUNMO</name>
<sequence length="512" mass="57239">MALKYNDINEFSQIIGELRASFTKRRLTTPLEYRRKQLEQLYHLIEENKEELCEALYNDLHKSKIESLIAEIGTLREECLEAHNNLYEWAAPESVKTNMIYKMNKCHIRKDPVGTVLIIGAWNYPVTLLLTPLVGAIAAGCTAILKPSELAANTAAVIAKLFPKYLDQNAYRIINGGATETMALLKYRFDHIFYTGSGVVGKIIMSEAAKHLTPVTLELGGKNPVILADDADIPISAKRLVWGKSFNSGQTCIAPDYIICTRDTQVALVKELPKAIKDSYGSDPQKSPDYGRIINQRHFDRLSNLLSQTNGKVVIGGNSDRDDLYFEPTIVSDVPKDDSLMQEEIFGPVLPIVVVENIDESIKYINERDTPLALYPFSRNDKTVKYILDNTRSGGVVINDTMLHYSVSSLPFGGTGASGIGAYHGRHTFDIFTHKRSVMSSPLALEKLLTIRYAPYSESNFKSMSYFMYSKPNFNSQGNILNFKTVIGILFMIVAYITINGILSNLIDFSKS</sequence>
<dbReference type="GO" id="GO:0005737">
    <property type="term" value="C:cytoplasm"/>
    <property type="evidence" value="ECO:0007669"/>
    <property type="project" value="TreeGrafter"/>
</dbReference>
<dbReference type="InterPro" id="IPR015590">
    <property type="entry name" value="Aldehyde_DH_dom"/>
</dbReference>
<dbReference type="InterPro" id="IPR016162">
    <property type="entry name" value="Ald_DH_N"/>
</dbReference>
<evidence type="ECO:0000256" key="9">
    <source>
        <dbReference type="SAM" id="Phobius"/>
    </source>
</evidence>
<evidence type="ECO:0000313" key="12">
    <source>
        <dbReference type="Proteomes" id="UP000789375"/>
    </source>
</evidence>
<keyword evidence="9" id="KW-1133">Transmembrane helix</keyword>
<comment type="caution">
    <text evidence="11">The sequence shown here is derived from an EMBL/GenBank/DDBJ whole genome shotgun (WGS) entry which is preliminary data.</text>
</comment>
<keyword evidence="3" id="KW-0520">NAD</keyword>